<evidence type="ECO:0000313" key="2">
    <source>
        <dbReference type="Proteomes" id="UP000075799"/>
    </source>
</evidence>
<accession>A0A162GN88</accession>
<comment type="caution">
    <text evidence="1">The sequence shown here is derived from an EMBL/GenBank/DDBJ whole genome shotgun (WGS) entry which is preliminary data.</text>
</comment>
<dbReference type="EMBL" id="LUKD01000001">
    <property type="protein sequence ID" value="KYG68552.1"/>
    <property type="molecule type" value="Genomic_DNA"/>
</dbReference>
<organism evidence="1 2">
    <name type="scientific">Bdellovibrio bacteriovorus</name>
    <dbReference type="NCBI Taxonomy" id="959"/>
    <lineage>
        <taxon>Bacteria</taxon>
        <taxon>Pseudomonadati</taxon>
        <taxon>Bdellovibrionota</taxon>
        <taxon>Bdellovibrionia</taxon>
        <taxon>Bdellovibrionales</taxon>
        <taxon>Pseudobdellovibrionaceae</taxon>
        <taxon>Bdellovibrio</taxon>
    </lineage>
</organism>
<reference evidence="1 2" key="1">
    <citation type="submission" date="2016-03" db="EMBL/GenBank/DDBJ databases">
        <authorList>
            <person name="Ploux O."/>
        </authorList>
    </citation>
    <scope>NUCLEOTIDE SEQUENCE [LARGE SCALE GENOMIC DNA]</scope>
    <source>
        <strain evidence="1 2">EC13</strain>
    </source>
</reference>
<dbReference type="AlphaFoldDB" id="A0A162GN88"/>
<evidence type="ECO:0000313" key="1">
    <source>
        <dbReference type="EMBL" id="KYG68552.1"/>
    </source>
</evidence>
<gene>
    <name evidence="1" type="ORF">AZI87_04735</name>
</gene>
<protein>
    <submittedName>
        <fullName evidence="1">Uncharacterized protein</fullName>
    </submittedName>
</protein>
<proteinExistence type="predicted"/>
<sequence length="84" mass="9653">MGFAFAELAIGADWGISPFRDKSFKIQYDQIQEVTFSDLGMSLSMRLKNGKNISLGSTIRRESDEFFGSRIRPSRCLRQTWRKA</sequence>
<dbReference type="Proteomes" id="UP000075799">
    <property type="component" value="Unassembled WGS sequence"/>
</dbReference>
<name>A0A162GN88_BDEBC</name>